<dbReference type="AlphaFoldDB" id="A0A0D1YRG2"/>
<dbReference type="Proteomes" id="UP000053328">
    <property type="component" value="Unassembled WGS sequence"/>
</dbReference>
<feature type="domain" description="F-box" evidence="1">
    <location>
        <begin position="15"/>
        <end position="61"/>
    </location>
</feature>
<protein>
    <recommendedName>
        <fullName evidence="1">F-box domain-containing protein</fullName>
    </recommendedName>
</protein>
<dbReference type="VEuPathDB" id="FungiDB:PV08_05041"/>
<dbReference type="InterPro" id="IPR036047">
    <property type="entry name" value="F-box-like_dom_sf"/>
</dbReference>
<evidence type="ECO:0000259" key="1">
    <source>
        <dbReference type="PROSITE" id="PS50181"/>
    </source>
</evidence>
<organism evidence="2 3">
    <name type="scientific">Exophiala spinifera</name>
    <dbReference type="NCBI Taxonomy" id="91928"/>
    <lineage>
        <taxon>Eukaryota</taxon>
        <taxon>Fungi</taxon>
        <taxon>Dikarya</taxon>
        <taxon>Ascomycota</taxon>
        <taxon>Pezizomycotina</taxon>
        <taxon>Eurotiomycetes</taxon>
        <taxon>Chaetothyriomycetidae</taxon>
        <taxon>Chaetothyriales</taxon>
        <taxon>Herpotrichiellaceae</taxon>
        <taxon>Exophiala</taxon>
    </lineage>
</organism>
<dbReference type="OrthoDB" id="5337057at2759"/>
<reference evidence="2 3" key="1">
    <citation type="submission" date="2015-01" db="EMBL/GenBank/DDBJ databases">
        <title>The Genome Sequence of Exophiala spinifera CBS89968.</title>
        <authorList>
            <consortium name="The Broad Institute Genomics Platform"/>
            <person name="Cuomo C."/>
            <person name="de Hoog S."/>
            <person name="Gorbushina A."/>
            <person name="Stielow B."/>
            <person name="Teixiera M."/>
            <person name="Abouelleil A."/>
            <person name="Chapman S.B."/>
            <person name="Priest M."/>
            <person name="Young S.K."/>
            <person name="Wortman J."/>
            <person name="Nusbaum C."/>
            <person name="Birren B."/>
        </authorList>
    </citation>
    <scope>NUCLEOTIDE SEQUENCE [LARGE SCALE GENOMIC DNA]</scope>
    <source>
        <strain evidence="2 3">CBS 89968</strain>
    </source>
</reference>
<sequence length="326" mass="37171">MSSDNTNQLKPKFDEIPSIHLPDTAFLIIFGELTKADLKSARLVEKRWNGLVKPSLLYDRPTLGDGKTTLSHFEAIASHPVYSNVVTEATVELGFEYDIWDGTTVENRRGPTFDRLVQSLERFHKLKTFKLIVKHDYPEDRDFDHGTYESAPVSEALKALKNPMCVTVEHWNWADNSWSLSEDFGDNFDWPSLTSLTLSGLTVPNERVFLECLAPFKSSLCELHIRNFNIVDHNDVWESGKWELILKALRDDYTLNSFTIDGFYADQDLGDGPQCGRWQVYKPHDGSYDLANFGPILDIEKIQELIAAWVLGGEGNPFQLYMMPSD</sequence>
<dbReference type="InterPro" id="IPR001810">
    <property type="entry name" value="F-box_dom"/>
</dbReference>
<name>A0A0D1YRG2_9EURO</name>
<gene>
    <name evidence="2" type="ORF">PV08_05041</name>
</gene>
<dbReference type="RefSeq" id="XP_016238062.1">
    <property type="nucleotide sequence ID" value="XM_016379385.1"/>
</dbReference>
<evidence type="ECO:0000313" key="2">
    <source>
        <dbReference type="EMBL" id="KIW17846.1"/>
    </source>
</evidence>
<dbReference type="SUPFAM" id="SSF81383">
    <property type="entry name" value="F-box domain"/>
    <property type="match status" value="1"/>
</dbReference>
<keyword evidence="3" id="KW-1185">Reference proteome</keyword>
<dbReference type="GeneID" id="27332124"/>
<proteinExistence type="predicted"/>
<accession>A0A0D1YRG2</accession>
<dbReference type="EMBL" id="KN847494">
    <property type="protein sequence ID" value="KIW17846.1"/>
    <property type="molecule type" value="Genomic_DNA"/>
</dbReference>
<evidence type="ECO:0000313" key="3">
    <source>
        <dbReference type="Proteomes" id="UP000053328"/>
    </source>
</evidence>
<dbReference type="PROSITE" id="PS50181">
    <property type="entry name" value="FBOX"/>
    <property type="match status" value="1"/>
</dbReference>
<dbReference type="HOGENOM" id="CLU_852671_0_0_1"/>